<organism evidence="1 2">
    <name type="scientific">Dryococelus australis</name>
    <dbReference type="NCBI Taxonomy" id="614101"/>
    <lineage>
        <taxon>Eukaryota</taxon>
        <taxon>Metazoa</taxon>
        <taxon>Ecdysozoa</taxon>
        <taxon>Arthropoda</taxon>
        <taxon>Hexapoda</taxon>
        <taxon>Insecta</taxon>
        <taxon>Pterygota</taxon>
        <taxon>Neoptera</taxon>
        <taxon>Polyneoptera</taxon>
        <taxon>Phasmatodea</taxon>
        <taxon>Verophasmatodea</taxon>
        <taxon>Anareolatae</taxon>
        <taxon>Phasmatidae</taxon>
        <taxon>Eurycanthinae</taxon>
        <taxon>Dryococelus</taxon>
    </lineage>
</organism>
<comment type="caution">
    <text evidence="1">The sequence shown here is derived from an EMBL/GenBank/DDBJ whole genome shotgun (WGS) entry which is preliminary data.</text>
</comment>
<name>A0ABQ9I8I4_9NEOP</name>
<accession>A0ABQ9I8I4</accession>
<gene>
    <name evidence="1" type="ORF">PR048_005237</name>
</gene>
<reference evidence="1 2" key="1">
    <citation type="submission" date="2023-02" db="EMBL/GenBank/DDBJ databases">
        <title>LHISI_Scaffold_Assembly.</title>
        <authorList>
            <person name="Stuart O.P."/>
            <person name="Cleave R."/>
            <person name="Magrath M.J.L."/>
            <person name="Mikheyev A.S."/>
        </authorList>
    </citation>
    <scope>NUCLEOTIDE SEQUENCE [LARGE SCALE GENOMIC DNA]</scope>
    <source>
        <strain evidence="1">Daus_M_001</strain>
        <tissue evidence="1">Leg muscle</tissue>
    </source>
</reference>
<proteinExistence type="predicted"/>
<dbReference type="EMBL" id="JARBHB010000002">
    <property type="protein sequence ID" value="KAJ8892656.1"/>
    <property type="molecule type" value="Genomic_DNA"/>
</dbReference>
<protein>
    <submittedName>
        <fullName evidence="1">Uncharacterized protein</fullName>
    </submittedName>
</protein>
<evidence type="ECO:0000313" key="1">
    <source>
        <dbReference type="EMBL" id="KAJ8892656.1"/>
    </source>
</evidence>
<keyword evidence="2" id="KW-1185">Reference proteome</keyword>
<sequence>MPSLPCTVSDAMMLPSVSGDMLVDVVVEANRRYWEYERSHVVKSERFDEPETISVSSDSSNSTMSISDVFEGSAALVFEEHVAGPSNISPKVRACTGVGCWAKGSRGCREHQKSTKTRPFCSEVSGGMIWDVGRGEAGAVGNTKTKLFATGIVSSKEGVVSSTAGVVSSTAEFVFSMAGIISKAGVISSMAGGVSSKSGIVSSMAGIVSSKAGVVSSKAGIIASTRSAWFVSKKPNPITPSVLHERIWRWHISTKSIPVKTLNLLLESLRQAYFCRHLNVDCYYLSQSYKYIPKHNLCNNANILIIFQMDNLNPQHIFNDHIMADMSVAKFKDIYVYYWKESYSDTNMEKYREFVKNANANNCSSDKHHPKLYLLGSIISGLHKDEGGDRSSPIYWNKPNDLVNILKLPIASKQSRKNLHTNKIVSFIEELTEKYILVMKFSKIAKEQHAAARIRFTRRRIIALGMNNLFEADLCEMTLIRNTNVYFNHDRDIFKICMGCTCEEHDWKTSHCYNENHFRIKNTKTTPHQQ</sequence>
<dbReference type="Proteomes" id="UP001159363">
    <property type="component" value="Chromosome 2"/>
</dbReference>
<evidence type="ECO:0000313" key="2">
    <source>
        <dbReference type="Proteomes" id="UP001159363"/>
    </source>
</evidence>